<evidence type="ECO:0000256" key="1">
    <source>
        <dbReference type="SAM" id="SignalP"/>
    </source>
</evidence>
<dbReference type="InterPro" id="IPR050767">
    <property type="entry name" value="Sel1_AlgK"/>
</dbReference>
<dbReference type="OrthoDB" id="5321503at2"/>
<sequence>MPVLRNLFLSFALGAVALAAQAETVARILPDDIQSALAVGDYATAREALAPLTEDPDATEARYQYAQLLLNGLGGAVERVRALELLDAAAAHRHPGAATLLARVYLTGSASGVSRDPARAAALLRIAADQNVPEAQFYLGMLMKDGVGVPADPAAALDLLERSATGGYVEAQYILAQAYSRGDIVPPDTERALRWLTAAAEGGNTEAQFFLANALRTGEGSQQDTAAAFRWYRRAAEQNLPIAQRILGTAYMTGNAALQKNEQEAYRWLKSAADAGDPGAMFNLAIGLSREFETLTDDAQAASYLKAASDADLARATFMLAQFTESGRGVPEDLRAAALLYRTAFEQGDTRGAVRLGQLTGQGALEDMVPPHFSVPWTVAAAQQGDEGALNWLEAQAENGLRDAQVSYGLFLLDERKDARRAARFLEKAAQAGAPTAQHRLGVLYTTGAGVTLDYVLAHKWLNIAATNGIEHAAETREVIGNLMTPEQLAEAQGAARSFFENATVPDHVAGTTDR</sequence>
<protein>
    <recommendedName>
        <fullName evidence="4">Sel1 repeat family protein</fullName>
    </recommendedName>
</protein>
<keyword evidence="2" id="KW-0614">Plasmid</keyword>
<dbReference type="SUPFAM" id="SSF81901">
    <property type="entry name" value="HCP-like"/>
    <property type="match status" value="3"/>
</dbReference>
<dbReference type="SMART" id="SM00671">
    <property type="entry name" value="SEL1"/>
    <property type="match status" value="10"/>
</dbReference>
<dbReference type="Gene3D" id="1.25.40.10">
    <property type="entry name" value="Tetratricopeptide repeat domain"/>
    <property type="match status" value="1"/>
</dbReference>
<dbReference type="Pfam" id="PF08238">
    <property type="entry name" value="Sel1"/>
    <property type="match status" value="10"/>
</dbReference>
<dbReference type="InterPro" id="IPR011990">
    <property type="entry name" value="TPR-like_helical_dom_sf"/>
</dbReference>
<keyword evidence="3" id="KW-1185">Reference proteome</keyword>
<name>A0A1P8N1W3_9RHOB</name>
<evidence type="ECO:0000313" key="3">
    <source>
        <dbReference type="Proteomes" id="UP000186336"/>
    </source>
</evidence>
<evidence type="ECO:0000313" key="2">
    <source>
        <dbReference type="EMBL" id="APX14301.1"/>
    </source>
</evidence>
<evidence type="ECO:0008006" key="4">
    <source>
        <dbReference type="Google" id="ProtNLM"/>
    </source>
</evidence>
<accession>A0A1P8N1W3</accession>
<dbReference type="AlphaFoldDB" id="A0A1P8N1W3"/>
<dbReference type="PANTHER" id="PTHR11102:SF160">
    <property type="entry name" value="ERAD-ASSOCIATED E3 UBIQUITIN-PROTEIN LIGASE COMPONENT HRD3"/>
    <property type="match status" value="1"/>
</dbReference>
<dbReference type="PANTHER" id="PTHR11102">
    <property type="entry name" value="SEL-1-LIKE PROTEIN"/>
    <property type="match status" value="1"/>
</dbReference>
<dbReference type="Proteomes" id="UP000186336">
    <property type="component" value="Plasmid pDOK1-4-5"/>
</dbReference>
<dbReference type="EMBL" id="CP019317">
    <property type="protein sequence ID" value="APX14301.1"/>
    <property type="molecule type" value="Genomic_DNA"/>
</dbReference>
<gene>
    <name evidence="2" type="ORF">BWR18_20870</name>
</gene>
<feature type="signal peptide" evidence="1">
    <location>
        <begin position="1"/>
        <end position="22"/>
    </location>
</feature>
<dbReference type="KEGG" id="tom:BWR18_20870"/>
<geneLocation type="plasmid" evidence="2 3">
    <name>pDOK1-4-5</name>
</geneLocation>
<organism evidence="2 3">
    <name type="scientific">Tateyamaria omphalii</name>
    <dbReference type="NCBI Taxonomy" id="299262"/>
    <lineage>
        <taxon>Bacteria</taxon>
        <taxon>Pseudomonadati</taxon>
        <taxon>Pseudomonadota</taxon>
        <taxon>Alphaproteobacteria</taxon>
        <taxon>Rhodobacterales</taxon>
        <taxon>Roseobacteraceae</taxon>
        <taxon>Tateyamaria</taxon>
    </lineage>
</organism>
<feature type="chain" id="PRO_5012885139" description="Sel1 repeat family protein" evidence="1">
    <location>
        <begin position="23"/>
        <end position="515"/>
    </location>
</feature>
<dbReference type="RefSeq" id="WP_076630833.1">
    <property type="nucleotide sequence ID" value="NZ_CP019317.1"/>
</dbReference>
<reference evidence="2 3" key="1">
    <citation type="submission" date="2017-01" db="EMBL/GenBank/DDBJ databases">
        <title>Complete genome of Tateyamaria omphalii DOK1-4 isolated from seawater in Dokdo.</title>
        <authorList>
            <person name="Kim J.H."/>
            <person name="Chi W.-J."/>
        </authorList>
    </citation>
    <scope>NUCLEOTIDE SEQUENCE [LARGE SCALE GENOMIC DNA]</scope>
    <source>
        <strain evidence="2 3">DOK1-4</strain>
        <plasmid evidence="2 3">pDOK1-4-5</plasmid>
    </source>
</reference>
<keyword evidence="1" id="KW-0732">Signal</keyword>
<dbReference type="InterPro" id="IPR006597">
    <property type="entry name" value="Sel1-like"/>
</dbReference>
<proteinExistence type="predicted"/>